<organism evidence="2 3">
    <name type="scientific">Lolium multiflorum</name>
    <name type="common">Italian ryegrass</name>
    <name type="synonym">Lolium perenne subsp. multiflorum</name>
    <dbReference type="NCBI Taxonomy" id="4521"/>
    <lineage>
        <taxon>Eukaryota</taxon>
        <taxon>Viridiplantae</taxon>
        <taxon>Streptophyta</taxon>
        <taxon>Embryophyta</taxon>
        <taxon>Tracheophyta</taxon>
        <taxon>Spermatophyta</taxon>
        <taxon>Magnoliopsida</taxon>
        <taxon>Liliopsida</taxon>
        <taxon>Poales</taxon>
        <taxon>Poaceae</taxon>
        <taxon>BOP clade</taxon>
        <taxon>Pooideae</taxon>
        <taxon>Poodae</taxon>
        <taxon>Poeae</taxon>
        <taxon>Poeae Chloroplast Group 2 (Poeae type)</taxon>
        <taxon>Loliodinae</taxon>
        <taxon>Loliinae</taxon>
        <taxon>Lolium</taxon>
    </lineage>
</organism>
<gene>
    <name evidence="2" type="ORF">QYE76_052750</name>
</gene>
<dbReference type="InterPro" id="IPR036047">
    <property type="entry name" value="F-box-like_dom_sf"/>
</dbReference>
<evidence type="ECO:0000313" key="2">
    <source>
        <dbReference type="EMBL" id="KAK1664591.1"/>
    </source>
</evidence>
<dbReference type="SUPFAM" id="SSF81383">
    <property type="entry name" value="F-box domain"/>
    <property type="match status" value="1"/>
</dbReference>
<dbReference type="InterPro" id="IPR001810">
    <property type="entry name" value="F-box_dom"/>
</dbReference>
<dbReference type="Gene3D" id="1.20.1280.50">
    <property type="match status" value="1"/>
</dbReference>
<reference evidence="2" key="1">
    <citation type="submission" date="2023-07" db="EMBL/GenBank/DDBJ databases">
        <title>A chromosome-level genome assembly of Lolium multiflorum.</title>
        <authorList>
            <person name="Chen Y."/>
            <person name="Copetti D."/>
            <person name="Kolliker R."/>
            <person name="Studer B."/>
        </authorList>
    </citation>
    <scope>NUCLEOTIDE SEQUENCE</scope>
    <source>
        <strain evidence="2">02402/16</strain>
        <tissue evidence="2">Leaf</tissue>
    </source>
</reference>
<dbReference type="SMART" id="SM00256">
    <property type="entry name" value="FBOX"/>
    <property type="match status" value="1"/>
</dbReference>
<dbReference type="Pfam" id="PF00646">
    <property type="entry name" value="F-box"/>
    <property type="match status" value="1"/>
</dbReference>
<dbReference type="PANTHER" id="PTHR32133">
    <property type="entry name" value="OS07G0120400 PROTEIN"/>
    <property type="match status" value="1"/>
</dbReference>
<keyword evidence="3" id="KW-1185">Reference proteome</keyword>
<dbReference type="AlphaFoldDB" id="A0AAD8SUH6"/>
<sequence length="263" mass="30331">MSHRRSRPSSPSPELADPLEDDDLLHEILLHLPPQPPYLLRASLVSKRWRRLATDRKFLRRFHLHHRRPPLLGLLSCQEGKISFRSTLDPPYRIPPDRFSPPPPSGRQDWSLLDCRHGRLLFDDWKRRQLVVWDPITDDYRVVVEPPQFLESGFAVIYSGAVLCAAGELGHVHGDCHSSPFQVVLLATLRNAHVFTVATVYSSKTGMWSHLLSTPFSSFSIYRNNPPIESMQSKELFQSDTLHIYHPFTSFYTQGMESSLRRK</sequence>
<accession>A0AAD8SUH6</accession>
<dbReference type="Proteomes" id="UP001231189">
    <property type="component" value="Unassembled WGS sequence"/>
</dbReference>
<evidence type="ECO:0000259" key="1">
    <source>
        <dbReference type="SMART" id="SM00256"/>
    </source>
</evidence>
<dbReference type="PANTHER" id="PTHR32133:SF266">
    <property type="entry name" value="F-BOX DOMAIN-CONTAINING PROTEIN"/>
    <property type="match status" value="1"/>
</dbReference>
<name>A0AAD8SUH6_LOLMU</name>
<dbReference type="EMBL" id="JAUUTY010000003">
    <property type="protein sequence ID" value="KAK1664591.1"/>
    <property type="molecule type" value="Genomic_DNA"/>
</dbReference>
<evidence type="ECO:0000313" key="3">
    <source>
        <dbReference type="Proteomes" id="UP001231189"/>
    </source>
</evidence>
<protein>
    <recommendedName>
        <fullName evidence="1">F-box domain-containing protein</fullName>
    </recommendedName>
</protein>
<proteinExistence type="predicted"/>
<comment type="caution">
    <text evidence="2">The sequence shown here is derived from an EMBL/GenBank/DDBJ whole genome shotgun (WGS) entry which is preliminary data.</text>
</comment>
<feature type="domain" description="F-box" evidence="1">
    <location>
        <begin position="22"/>
        <end position="62"/>
    </location>
</feature>